<evidence type="ECO:0000259" key="4">
    <source>
        <dbReference type="Pfam" id="PF00931"/>
    </source>
</evidence>
<dbReference type="FunFam" id="3.40.50.300:FF:001091">
    <property type="entry name" value="Probable disease resistance protein At1g61300"/>
    <property type="match status" value="1"/>
</dbReference>
<dbReference type="InterPro" id="IPR032675">
    <property type="entry name" value="LRR_dom_sf"/>
</dbReference>
<organism evidence="5 6">
    <name type="scientific">Zingiber officinale</name>
    <name type="common">Ginger</name>
    <name type="synonym">Amomum zingiber</name>
    <dbReference type="NCBI Taxonomy" id="94328"/>
    <lineage>
        <taxon>Eukaryota</taxon>
        <taxon>Viridiplantae</taxon>
        <taxon>Streptophyta</taxon>
        <taxon>Embryophyta</taxon>
        <taxon>Tracheophyta</taxon>
        <taxon>Spermatophyta</taxon>
        <taxon>Magnoliopsida</taxon>
        <taxon>Liliopsida</taxon>
        <taxon>Zingiberales</taxon>
        <taxon>Zingiberaceae</taxon>
        <taxon>Zingiber</taxon>
    </lineage>
</organism>
<reference evidence="5 6" key="1">
    <citation type="submission" date="2020-08" db="EMBL/GenBank/DDBJ databases">
        <title>Plant Genome Project.</title>
        <authorList>
            <person name="Zhang R.-G."/>
        </authorList>
    </citation>
    <scope>NUCLEOTIDE SEQUENCE [LARGE SCALE GENOMIC DNA]</scope>
    <source>
        <tissue evidence="5">Rhizome</tissue>
    </source>
</reference>
<comment type="caution">
    <text evidence="5">The sequence shown here is derived from an EMBL/GenBank/DDBJ whole genome shotgun (WGS) entry which is preliminary data.</text>
</comment>
<sequence>MGNSTCFRIKIVMRYKLGKQIVRPSKISSNVQESRSVNLFVPPPAAVLPFPTSLIKNNTSSFGTSEKLRNFLQDDSIGKIGVWGMGGVCKTRLLKNLNNELQGTELFDGVIFVTVSKNWNRNMQKLRNDIGKELYMELEKVDEVKASRLLYMTLLQKKFLLILDDVWDEIDLENLGIPSPIEHNGCKIAITTRQRWICNEMETDVEIMVEVLSDEQECSGLPLAIITVESALRNEVRLDQWNRALRLLQESKFGIGNMEDRVFVPPEIKRSPRPDRVLDNGRVYRWNTKKDMVKMHDVIRDIAIKITSDSNASLYEIPEGFFQHMKLLSVLDLSATSIEFLPESISVLVNLSALILKECPHLSSIDHVQLLKKLRFLDMRESGIIELSEVPSKALLYSYAGAYAYLVFLLIVAELAAAAFIFFDHSWKDLIPDDKTGNFDIIYDFLDDNWKIAKWVALGTVILEVSLFYWNS</sequence>
<feature type="domain" description="NB-ARC" evidence="4">
    <location>
        <begin position="66"/>
        <end position="216"/>
    </location>
</feature>
<dbReference type="InterPro" id="IPR050905">
    <property type="entry name" value="Plant_NBS-LRR"/>
</dbReference>
<name>A0A8J5KYB0_ZINOF</name>
<gene>
    <name evidence="5" type="ORF">ZIOFF_045463</name>
</gene>
<dbReference type="SUPFAM" id="SSF52058">
    <property type="entry name" value="L domain-like"/>
    <property type="match status" value="1"/>
</dbReference>
<dbReference type="Gene3D" id="3.80.10.10">
    <property type="entry name" value="Ribonuclease Inhibitor"/>
    <property type="match status" value="1"/>
</dbReference>
<evidence type="ECO:0000256" key="1">
    <source>
        <dbReference type="ARBA" id="ARBA00008894"/>
    </source>
</evidence>
<proteinExistence type="inferred from homology"/>
<protein>
    <recommendedName>
        <fullName evidence="4">NB-ARC domain-containing protein</fullName>
    </recommendedName>
</protein>
<dbReference type="PANTHER" id="PTHR33463">
    <property type="entry name" value="NB-ARC DOMAIN-CONTAINING PROTEIN-RELATED"/>
    <property type="match status" value="1"/>
</dbReference>
<dbReference type="InterPro" id="IPR002182">
    <property type="entry name" value="NB-ARC"/>
</dbReference>
<evidence type="ECO:0000256" key="3">
    <source>
        <dbReference type="SAM" id="Phobius"/>
    </source>
</evidence>
<evidence type="ECO:0000256" key="2">
    <source>
        <dbReference type="ARBA" id="ARBA00022821"/>
    </source>
</evidence>
<dbReference type="PRINTS" id="PR00364">
    <property type="entry name" value="DISEASERSIST"/>
</dbReference>
<evidence type="ECO:0000313" key="6">
    <source>
        <dbReference type="Proteomes" id="UP000734854"/>
    </source>
</evidence>
<dbReference type="InterPro" id="IPR027417">
    <property type="entry name" value="P-loop_NTPase"/>
</dbReference>
<dbReference type="Proteomes" id="UP000734854">
    <property type="component" value="Unassembled WGS sequence"/>
</dbReference>
<dbReference type="PANTHER" id="PTHR33463:SF209">
    <property type="entry name" value="DISEASE RESISTANCE PROTEIN RPS2-LIKE"/>
    <property type="match status" value="1"/>
</dbReference>
<keyword evidence="3" id="KW-0812">Transmembrane</keyword>
<dbReference type="Gene3D" id="3.40.50.300">
    <property type="entry name" value="P-loop containing nucleotide triphosphate hydrolases"/>
    <property type="match status" value="1"/>
</dbReference>
<evidence type="ECO:0000313" key="5">
    <source>
        <dbReference type="EMBL" id="KAG6497562.1"/>
    </source>
</evidence>
<dbReference type="GO" id="GO:0006952">
    <property type="term" value="P:defense response"/>
    <property type="evidence" value="ECO:0007669"/>
    <property type="project" value="UniProtKB-KW"/>
</dbReference>
<feature type="transmembrane region" description="Helical" evidence="3">
    <location>
        <begin position="402"/>
        <end position="423"/>
    </location>
</feature>
<keyword evidence="3" id="KW-1133">Transmembrane helix</keyword>
<comment type="similarity">
    <text evidence="1">Belongs to the disease resistance NB-LRR family.</text>
</comment>
<dbReference type="GO" id="GO:0043531">
    <property type="term" value="F:ADP binding"/>
    <property type="evidence" value="ECO:0007669"/>
    <property type="project" value="InterPro"/>
</dbReference>
<keyword evidence="2" id="KW-0611">Plant defense</keyword>
<dbReference type="EMBL" id="JACMSC010000012">
    <property type="protein sequence ID" value="KAG6497562.1"/>
    <property type="molecule type" value="Genomic_DNA"/>
</dbReference>
<dbReference type="AlphaFoldDB" id="A0A8J5KYB0"/>
<dbReference type="Pfam" id="PF00931">
    <property type="entry name" value="NB-ARC"/>
    <property type="match status" value="1"/>
</dbReference>
<dbReference type="SUPFAM" id="SSF52540">
    <property type="entry name" value="P-loop containing nucleoside triphosphate hydrolases"/>
    <property type="match status" value="1"/>
</dbReference>
<keyword evidence="6" id="KW-1185">Reference proteome</keyword>
<accession>A0A8J5KYB0</accession>
<keyword evidence="3" id="KW-0472">Membrane</keyword>